<proteinExistence type="predicted"/>
<reference evidence="1" key="1">
    <citation type="journal article" date="2019" name="Microbiol. Resour. Announc.">
        <title>Draft Genome Sequences of Five Environmental Bacterial Isolates That Degrade Polyethylene Terephthalate Plastic.</title>
        <authorList>
            <person name="Leon-Zayas R."/>
            <person name="Roberts C."/>
            <person name="Vague M."/>
            <person name="Mellies J.L."/>
        </authorList>
    </citation>
    <scope>NUCLEOTIDE SEQUENCE</scope>
    <source>
        <strain evidence="1">13.2</strain>
    </source>
</reference>
<organism evidence="1">
    <name type="scientific">Pseudomonas sp. 13.2</name>
    <dbReference type="NCBI Taxonomy" id="3144665"/>
    <lineage>
        <taxon>Bacteria</taxon>
        <taxon>Pseudomonadati</taxon>
        <taxon>Pseudomonadota</taxon>
        <taxon>Gammaproteobacteria</taxon>
        <taxon>Pseudomonadales</taxon>
        <taxon>Pseudomonadaceae</taxon>
        <taxon>Pseudomonas</taxon>
    </lineage>
</organism>
<sequence length="203" mass="23081">MIEATQKQLELLWHTLGLNPGCRTGGRNHFLTSPGYDDANNLDVLVEAGLMTRGKAPAFCDANDVVYRATPEGKQFALAKLPPPPPPRKYTKFDAYLDECECYDGFAHFLGINQPQIQQRGSWGNYEYRMVRYPRGSAYCEHRRPTRFAHWSPYETVEVAGDWARTMKAAKASYKEALRLKLAERRAERFDARPDPPALPVSD</sequence>
<evidence type="ECO:0000313" key="1">
    <source>
        <dbReference type="EMBL" id="XBG32189.1"/>
    </source>
</evidence>
<reference evidence="1" key="2">
    <citation type="submission" date="2024-05" db="EMBL/GenBank/DDBJ databases">
        <authorList>
            <person name="Mellies J."/>
            <person name="Newton I."/>
        </authorList>
    </citation>
    <scope>NUCLEOTIDE SEQUENCE</scope>
    <source>
        <strain evidence="1">13.2</strain>
    </source>
</reference>
<gene>
    <name evidence="1" type="ORF">ABH853_02455</name>
</gene>
<protein>
    <recommendedName>
        <fullName evidence="2">AP2 domain-containing protein</fullName>
    </recommendedName>
</protein>
<name>A0AAU7BI17_9PSED</name>
<dbReference type="EMBL" id="CP157179">
    <property type="protein sequence ID" value="XBG32189.1"/>
    <property type="molecule type" value="Genomic_DNA"/>
</dbReference>
<accession>A0AAU7BI17</accession>
<evidence type="ECO:0008006" key="2">
    <source>
        <dbReference type="Google" id="ProtNLM"/>
    </source>
</evidence>
<dbReference type="AlphaFoldDB" id="A0AAU7BI17"/>